<evidence type="ECO:0000259" key="2">
    <source>
        <dbReference type="Pfam" id="PF03703"/>
    </source>
</evidence>
<dbReference type="RefSeq" id="WP_124956594.1">
    <property type="nucleotide sequence ID" value="NZ_RRCH01000040.1"/>
</dbReference>
<dbReference type="EMBL" id="RRCH01000040">
    <property type="protein sequence ID" value="RRJ28149.1"/>
    <property type="molecule type" value="Genomic_DNA"/>
</dbReference>
<accession>A0A3P3R5I0</accession>
<dbReference type="OrthoDB" id="203544at2157"/>
<feature type="transmembrane region" description="Helical" evidence="1">
    <location>
        <begin position="36"/>
        <end position="55"/>
    </location>
</feature>
<proteinExistence type="predicted"/>
<dbReference type="Pfam" id="PF03703">
    <property type="entry name" value="bPH_2"/>
    <property type="match status" value="1"/>
</dbReference>
<keyword evidence="1" id="KW-0472">Membrane</keyword>
<evidence type="ECO:0000313" key="3">
    <source>
        <dbReference type="EMBL" id="RRJ28149.1"/>
    </source>
</evidence>
<keyword evidence="4" id="KW-1185">Reference proteome</keyword>
<evidence type="ECO:0000256" key="1">
    <source>
        <dbReference type="SAM" id="Phobius"/>
    </source>
</evidence>
<keyword evidence="1" id="KW-1133">Transmembrane helix</keyword>
<evidence type="ECO:0000313" key="4">
    <source>
        <dbReference type="Proteomes" id="UP000282322"/>
    </source>
</evidence>
<keyword evidence="1" id="KW-0812">Transmembrane</keyword>
<comment type="caution">
    <text evidence="3">The sequence shown here is derived from an EMBL/GenBank/DDBJ whole genome shotgun (WGS) entry which is preliminary data.</text>
</comment>
<sequence length="165" mass="18250">MSETKLPDTHDASTEGVPLLEEELVLENIHPHWVNWLKLIGIGAFFALFGVLGVLTGDIGMSIPFIGVAALVGGYVYLDRKNTRYVVTTERVYKKSGILRRTTNEARMSDIHSLSTDESWAEWVFGKGTVQIDSTGATGILSLPGTTSHEQVEDMIRTQQQEITE</sequence>
<organism evidence="3 4">
    <name type="scientific">Halocatena pleomorpha</name>
    <dbReference type="NCBI Taxonomy" id="1785090"/>
    <lineage>
        <taxon>Archaea</taxon>
        <taxon>Methanobacteriati</taxon>
        <taxon>Methanobacteriota</taxon>
        <taxon>Stenosarchaea group</taxon>
        <taxon>Halobacteria</taxon>
        <taxon>Halobacteriales</taxon>
        <taxon>Natronomonadaceae</taxon>
        <taxon>Halocatena</taxon>
    </lineage>
</organism>
<protein>
    <submittedName>
        <fullName evidence="3">PH domain-containing protein</fullName>
    </submittedName>
</protein>
<feature type="transmembrane region" description="Helical" evidence="1">
    <location>
        <begin position="61"/>
        <end position="78"/>
    </location>
</feature>
<reference evidence="3 4" key="1">
    <citation type="submission" date="2018-11" db="EMBL/GenBank/DDBJ databases">
        <title>Taxonoimc description of Halomarina strain SPP-AMP-1.</title>
        <authorList>
            <person name="Pal Y."/>
            <person name="Srinivasana K."/>
            <person name="Verma A."/>
            <person name="Kumar P."/>
        </authorList>
    </citation>
    <scope>NUCLEOTIDE SEQUENCE [LARGE SCALE GENOMIC DNA]</scope>
    <source>
        <strain evidence="3 4">SPP-AMP-1</strain>
    </source>
</reference>
<gene>
    <name evidence="3" type="ORF">EIK79_16270</name>
</gene>
<dbReference type="PANTHER" id="PTHR37938:SF1">
    <property type="entry name" value="BLL0215 PROTEIN"/>
    <property type="match status" value="1"/>
</dbReference>
<name>A0A3P3R5I0_9EURY</name>
<feature type="domain" description="YdbS-like PH" evidence="2">
    <location>
        <begin position="81"/>
        <end position="141"/>
    </location>
</feature>
<dbReference type="AlphaFoldDB" id="A0A3P3R5I0"/>
<dbReference type="PANTHER" id="PTHR37938">
    <property type="entry name" value="BLL0215 PROTEIN"/>
    <property type="match status" value="1"/>
</dbReference>
<dbReference type="Proteomes" id="UP000282322">
    <property type="component" value="Unassembled WGS sequence"/>
</dbReference>
<dbReference type="InterPro" id="IPR005182">
    <property type="entry name" value="YdbS-like_PH"/>
</dbReference>